<dbReference type="InterPro" id="IPR004875">
    <property type="entry name" value="DDE_SF_endonuclease_dom"/>
</dbReference>
<comment type="caution">
    <text evidence="2">The sequence shown here is derived from an EMBL/GenBank/DDBJ whole genome shotgun (WGS) entry which is preliminary data.</text>
</comment>
<reference evidence="2" key="1">
    <citation type="journal article" date="2022" name="bioRxiv">
        <title>Genomics of Preaxostyla Flagellates Illuminates Evolutionary Transitions and the Path Towards Mitochondrial Loss.</title>
        <authorList>
            <person name="Novak L.V.F."/>
            <person name="Treitli S.C."/>
            <person name="Pyrih J."/>
            <person name="Halakuc P."/>
            <person name="Pipaliya S.V."/>
            <person name="Vacek V."/>
            <person name="Brzon O."/>
            <person name="Soukal P."/>
            <person name="Eme L."/>
            <person name="Dacks J.B."/>
            <person name="Karnkowska A."/>
            <person name="Elias M."/>
            <person name="Hampl V."/>
        </authorList>
    </citation>
    <scope>NUCLEOTIDE SEQUENCE</scope>
    <source>
        <strain evidence="2">RCP-MX</strain>
    </source>
</reference>
<dbReference type="Proteomes" id="UP001141327">
    <property type="component" value="Unassembled WGS sequence"/>
</dbReference>
<sequence length="280" mass="31391">MDDALEPVSAEPSEEEVLSEDLFGKILYDEGVCSKREAARLIGSPWGSFCRAYIALSLGRLPHQPGRPTVLLPELLAYATRKIREWNLAKVPVTIPLLRGELRAWWRAHKLPAEATDVPPFDTKTIKSLSKKIGASMAHARKVEKGLAELLEPEHIECVVFPAHTSHLVQPLDRSVFGAYKEHFKKMYRTHDINWETVDEKILAENRIKLLVFFHAALQVGTTIVTVQDGWNYAGLSPFNRAAPMSNECVLAKSLPPPQLLTLPRSESTVIYKVLFPVPV</sequence>
<evidence type="ECO:0000313" key="3">
    <source>
        <dbReference type="Proteomes" id="UP001141327"/>
    </source>
</evidence>
<feature type="domain" description="DDE-1" evidence="1">
    <location>
        <begin position="151"/>
        <end position="232"/>
    </location>
</feature>
<accession>A0ABQ8U4B9</accession>
<proteinExistence type="predicted"/>
<name>A0ABQ8U4B9_9EUKA</name>
<evidence type="ECO:0000259" key="1">
    <source>
        <dbReference type="Pfam" id="PF03184"/>
    </source>
</evidence>
<gene>
    <name evidence="2" type="ORF">PAPYR_13460</name>
</gene>
<evidence type="ECO:0000313" key="2">
    <source>
        <dbReference type="EMBL" id="KAJ4452402.1"/>
    </source>
</evidence>
<protein>
    <recommendedName>
        <fullName evidence="1">DDE-1 domain-containing protein</fullName>
    </recommendedName>
</protein>
<dbReference type="Pfam" id="PF03184">
    <property type="entry name" value="DDE_1"/>
    <property type="match status" value="1"/>
</dbReference>
<dbReference type="EMBL" id="JAPMOS010000539">
    <property type="protein sequence ID" value="KAJ4452402.1"/>
    <property type="molecule type" value="Genomic_DNA"/>
</dbReference>
<organism evidence="2 3">
    <name type="scientific">Paratrimastix pyriformis</name>
    <dbReference type="NCBI Taxonomy" id="342808"/>
    <lineage>
        <taxon>Eukaryota</taxon>
        <taxon>Metamonada</taxon>
        <taxon>Preaxostyla</taxon>
        <taxon>Paratrimastigidae</taxon>
        <taxon>Paratrimastix</taxon>
    </lineage>
</organism>
<keyword evidence="3" id="KW-1185">Reference proteome</keyword>